<dbReference type="AlphaFoldDB" id="A0A127V9F9"/>
<gene>
    <name evidence="1" type="ORF">AY601_0927</name>
</gene>
<evidence type="ECO:0000313" key="1">
    <source>
        <dbReference type="EMBL" id="AMP97867.1"/>
    </source>
</evidence>
<proteinExistence type="predicted"/>
<dbReference type="RefSeq" id="WP_068397096.1">
    <property type="nucleotide sequence ID" value="NZ_CP014504.1"/>
</dbReference>
<dbReference type="KEGG" id="pcm:AY601_0927"/>
<dbReference type="Proteomes" id="UP000071561">
    <property type="component" value="Chromosome"/>
</dbReference>
<evidence type="ECO:0000313" key="2">
    <source>
        <dbReference type="Proteomes" id="UP000071561"/>
    </source>
</evidence>
<sequence>MKMKNKEKEKFDPVRGYSYRKRGYYFHADEDFREDWDWGKNKFQESPEHKLPKKELPDIFIA</sequence>
<reference evidence="1 2" key="1">
    <citation type="submission" date="2016-03" db="EMBL/GenBank/DDBJ databases">
        <title>Complete genome sequence of Pedobacter cryoconitis PAMC 27485.</title>
        <authorList>
            <person name="Lee J."/>
            <person name="Kim O.-S."/>
        </authorList>
    </citation>
    <scope>NUCLEOTIDE SEQUENCE [LARGE SCALE GENOMIC DNA]</scope>
    <source>
        <strain evidence="1 2">PAMC 27485</strain>
    </source>
</reference>
<accession>A0A127V9F9</accession>
<keyword evidence="2" id="KW-1185">Reference proteome</keyword>
<protein>
    <submittedName>
        <fullName evidence="1">Uncharacterized protein</fullName>
    </submittedName>
</protein>
<name>A0A127V9F9_9SPHI</name>
<dbReference type="EMBL" id="CP014504">
    <property type="protein sequence ID" value="AMP97867.1"/>
    <property type="molecule type" value="Genomic_DNA"/>
</dbReference>
<organism evidence="1 2">
    <name type="scientific">Pedobacter cryoconitis</name>
    <dbReference type="NCBI Taxonomy" id="188932"/>
    <lineage>
        <taxon>Bacteria</taxon>
        <taxon>Pseudomonadati</taxon>
        <taxon>Bacteroidota</taxon>
        <taxon>Sphingobacteriia</taxon>
        <taxon>Sphingobacteriales</taxon>
        <taxon>Sphingobacteriaceae</taxon>
        <taxon>Pedobacter</taxon>
    </lineage>
</organism>
<dbReference type="PATRIC" id="fig|188932.3.peg.955"/>